<dbReference type="Proteomes" id="UP000069272">
    <property type="component" value="Chromosome 3L"/>
</dbReference>
<dbReference type="EnsemblMetazoa" id="AALB004791-RA">
    <property type="protein sequence ID" value="AALB004791-PA"/>
    <property type="gene ID" value="AALB004791"/>
</dbReference>
<evidence type="ECO:0000313" key="2">
    <source>
        <dbReference type="EnsemblMetazoa" id="AALB004791-PA"/>
    </source>
</evidence>
<dbReference type="GO" id="GO:0016747">
    <property type="term" value="F:acyltransferase activity, transferring groups other than amino-acyl groups"/>
    <property type="evidence" value="ECO:0007669"/>
    <property type="project" value="InterPro"/>
</dbReference>
<accession>A0A182FE50</accession>
<dbReference type="VEuPathDB" id="VectorBase:AALB004791"/>
<name>A0A182FE50_ANOAL</name>
<protein>
    <recommendedName>
        <fullName evidence="1">Acyltransferase 3 domain-containing protein</fullName>
    </recommendedName>
</protein>
<feature type="domain" description="Acyltransferase 3" evidence="1">
    <location>
        <begin position="255"/>
        <end position="640"/>
    </location>
</feature>
<dbReference type="InterPro" id="IPR002656">
    <property type="entry name" value="Acyl_transf_3_dom"/>
</dbReference>
<sequence length="1334" mass="155977">MWHQWLVILVWCITCTSLVQCDLNMSEYRMMPRLFHFDDYDECLRDDPSVPGVYCMVQTVVQPNQSSRAWRVIQEYSRNWKQHYNHAHLDRGICLQNCVLKLAKLAKDGADIDLAKLVVPKFQIDFPYIIKNGTFRDVDEFRKNYSTMLAQCINYDLMQQHGLRAYTEIEYCDSNTMSYPIDNLEIAFLVVLATLLITVFLSSWYDHQCKQNHGLEHYKTDLNSTASRVFVSFSIIRNWYRLTSRGNDSLSHSIRYVHAVRFLVFMGINLGHNLIFAQPRTAMVVERKYSSVASMIVVNGSHIVTTFFMISALMLVFTLVSKLEETGKKLGVLEIIIITIGRYIRLTPVYAFIMMLEASWLVRYLDGPLWRKGFETYRTYCRKHWWANLLYINNYYATDEPCMQHSWYLAADFHLFIYGLVVCAIVLRFPKQRYYILSFLLLICSSVAAIVVYMNGYEGVTVLPPEPLRFFYWYWDMYHGTYLPTHMYLANYTAAIIGAFFVLHLQKRDYKTPKMFSVLWLIGILVIPASFASGYFIYSNNFETPAIWMALYFPFFRVFYTALLYFLTIGFLFRASKTVLRLFNINFFGILGRLTYCAYLCHFFIVRALSYGTRRSSNIGVFEMNSATWTTLAMSYTLGWLLCLMLESPFIALQKILFNSFSVPEYRLMPRLFHFDDYDECLRDDPSVPGVYCMVQAVVQPNQSSRAWRVIQEYSRNWKQHYNHAHLDRGICLQNCVLKLAKLAKDGDDIDLATLVVPKFQIDFPYIIKNGTFRDVDEFRKNYSTMLAQCINYDLMQQHGLRAYTEIEYCDSNTLFYPIDKLDIAFVVVFASLLIIMGCSSLYDHQCDRKNKLSHYKAELPSKNAMVFVSFSLVRNWYRLVSKSDDDFSHGMRHINMLRFLIFSIINMGHNILYAQPSVAMAIERKYHEIMSMIIVSGSPIVTFFFVIGALMLFLSVLPKFENRGTTLGIYDMLLIILNRYIRLTPAYAFLMFFEATWLARYLGGPLWRKGFESSRTYCRKNWWANLLYINNYYATDEPCMQHSWYLAADFHLFIYGLIVCAIVLRFPKQRYYIVSFLLLIFSNIAASVIYLKEYEVVTILPPEPLRFLFWYWDRYHKAYLPTHLYLVNYTTAILGSFYIMHLKKRNFKPPTLFSVFWLLGIFTIPGTFIAGYFIYNNEFETPSIWMSIMFPVGRILYTGLLVLTIIGFTFRALEAIIRLANMHIFSILGRLSYCAYLCHFFIIRAYWFNTGQYTHFYIVEMTVASLATLFLSYAFATFLCLVVESPFRALRKTLATDSAGKLPTSTNGTLKVPIETQPHATVLVEMGYTVGRD</sequence>
<reference evidence="2 3" key="1">
    <citation type="journal article" date="2017" name="G3 (Bethesda)">
        <title>The Physical Genome Mapping of Anopheles albimanus Corrected Scaffold Misassemblies and Identified Interarm Rearrangements in Genus Anopheles.</title>
        <authorList>
            <person name="Artemov G.N."/>
            <person name="Peery A.N."/>
            <person name="Jiang X."/>
            <person name="Tu Z."/>
            <person name="Stegniy V.N."/>
            <person name="Sharakhova M.V."/>
            <person name="Sharakhov I.V."/>
        </authorList>
    </citation>
    <scope>NUCLEOTIDE SEQUENCE [LARGE SCALE GENOMIC DNA]</scope>
    <source>
        <strain evidence="2 3">ALBI9_A</strain>
    </source>
</reference>
<organism evidence="2 3">
    <name type="scientific">Anopheles albimanus</name>
    <name type="common">New world malaria mosquito</name>
    <dbReference type="NCBI Taxonomy" id="7167"/>
    <lineage>
        <taxon>Eukaryota</taxon>
        <taxon>Metazoa</taxon>
        <taxon>Ecdysozoa</taxon>
        <taxon>Arthropoda</taxon>
        <taxon>Hexapoda</taxon>
        <taxon>Insecta</taxon>
        <taxon>Pterygota</taxon>
        <taxon>Neoptera</taxon>
        <taxon>Endopterygota</taxon>
        <taxon>Diptera</taxon>
        <taxon>Nematocera</taxon>
        <taxon>Culicoidea</taxon>
        <taxon>Culicidae</taxon>
        <taxon>Anophelinae</taxon>
        <taxon>Anopheles</taxon>
    </lineage>
</organism>
<dbReference type="InterPro" id="IPR052728">
    <property type="entry name" value="O2_lipid_transport_reg"/>
</dbReference>
<evidence type="ECO:0000313" key="3">
    <source>
        <dbReference type="Proteomes" id="UP000069272"/>
    </source>
</evidence>
<proteinExistence type="predicted"/>
<dbReference type="Pfam" id="PF01757">
    <property type="entry name" value="Acyl_transf_3"/>
    <property type="match status" value="2"/>
</dbReference>
<dbReference type="VEuPathDB" id="VectorBase:AALB20_026560"/>
<evidence type="ECO:0000259" key="1">
    <source>
        <dbReference type="Pfam" id="PF01757"/>
    </source>
</evidence>
<reference evidence="2" key="2">
    <citation type="submission" date="2022-08" db="UniProtKB">
        <authorList>
            <consortium name="EnsemblMetazoa"/>
        </authorList>
    </citation>
    <scope>IDENTIFICATION</scope>
    <source>
        <strain evidence="2">STECLA/ALBI9_A</strain>
    </source>
</reference>
<dbReference type="VEuPathDB" id="VectorBase:AALB20_029357"/>
<keyword evidence="3" id="KW-1185">Reference proteome</keyword>
<dbReference type="PANTHER" id="PTHR11161">
    <property type="entry name" value="O-ACYLTRANSFERASE"/>
    <property type="match status" value="1"/>
</dbReference>
<feature type="domain" description="Acyltransferase 3" evidence="1">
    <location>
        <begin position="895"/>
        <end position="1277"/>
    </location>
</feature>
<dbReference type="PANTHER" id="PTHR11161:SF22">
    <property type="entry name" value="ACYLTRANSFERASE 3 DOMAIN-CONTAINING PROTEIN-RELATED"/>
    <property type="match status" value="1"/>
</dbReference>